<dbReference type="OrthoDB" id="433955at2759"/>
<organism evidence="1 2">
    <name type="scientific">Cyclocybe aegerita</name>
    <name type="common">Black poplar mushroom</name>
    <name type="synonym">Agrocybe aegerita</name>
    <dbReference type="NCBI Taxonomy" id="1973307"/>
    <lineage>
        <taxon>Eukaryota</taxon>
        <taxon>Fungi</taxon>
        <taxon>Dikarya</taxon>
        <taxon>Basidiomycota</taxon>
        <taxon>Agaricomycotina</taxon>
        <taxon>Agaricomycetes</taxon>
        <taxon>Agaricomycetidae</taxon>
        <taxon>Agaricales</taxon>
        <taxon>Agaricineae</taxon>
        <taxon>Bolbitiaceae</taxon>
        <taxon>Cyclocybe</taxon>
    </lineage>
</organism>
<accession>A0A8S0XSP0</accession>
<evidence type="ECO:0000313" key="1">
    <source>
        <dbReference type="EMBL" id="CAA7264991.1"/>
    </source>
</evidence>
<evidence type="ECO:0000313" key="2">
    <source>
        <dbReference type="Proteomes" id="UP000467700"/>
    </source>
</evidence>
<proteinExistence type="predicted"/>
<dbReference type="Proteomes" id="UP000467700">
    <property type="component" value="Unassembled WGS sequence"/>
</dbReference>
<keyword evidence="2" id="KW-1185">Reference proteome</keyword>
<dbReference type="AlphaFoldDB" id="A0A8S0XSP0"/>
<comment type="caution">
    <text evidence="1">The sequence shown here is derived from an EMBL/GenBank/DDBJ whole genome shotgun (WGS) entry which is preliminary data.</text>
</comment>
<sequence>MPPWRKTKITTSEPIPTRRCFGQTTHSRVAGYVARSDVRVACDAESKALSAILEDTVNLFSAFTSSEELSHTPCTSGDVNGIHVGLNDAALPKDDHTCPDYRAWAAPSSSPEGLKLRAGTGMPRIVAAKNPTTTISSAHASEIIATTQHPRQPRQKYHN</sequence>
<dbReference type="EMBL" id="CACVBS010000046">
    <property type="protein sequence ID" value="CAA7264991.1"/>
    <property type="molecule type" value="Genomic_DNA"/>
</dbReference>
<reference evidence="1 2" key="1">
    <citation type="submission" date="2020-01" db="EMBL/GenBank/DDBJ databases">
        <authorList>
            <person name="Gupta K D."/>
        </authorList>
    </citation>
    <scope>NUCLEOTIDE SEQUENCE [LARGE SCALE GENOMIC DNA]</scope>
</reference>
<gene>
    <name evidence="1" type="ORF">AAE3_LOCUS7047</name>
</gene>
<name>A0A8S0XSP0_CYCAE</name>
<protein>
    <submittedName>
        <fullName evidence="1">Uncharacterized protein</fullName>
    </submittedName>
</protein>